<accession>A0AAE3KBY6</accession>
<comment type="caution">
    <text evidence="1">The sequence shown here is derived from an EMBL/GenBank/DDBJ whole genome shotgun (WGS) entry which is preliminary data.</text>
</comment>
<protein>
    <submittedName>
        <fullName evidence="1">Methionine biosynthesis protein MetW</fullName>
    </submittedName>
</protein>
<proteinExistence type="predicted"/>
<dbReference type="SUPFAM" id="SSF53335">
    <property type="entry name" value="S-adenosyl-L-methionine-dependent methyltransferases"/>
    <property type="match status" value="1"/>
</dbReference>
<sequence>MSQDLSPEFRMISDWIKPGSRVLDLGCGDGRLLGYLQDTRQVTGYGLEIDQSNILRCVQNGINVIHTDLDEGLQDFDPDSFDYVVMTQTLQAVHYPDRLLEEMLRVGRQGIVTFPNFAHWRLRLHLALHGRMPMSSALPHAWYDTPNIHLCTVRDFEALCAERQIGILQRSVTTAYFQESLTARLMPNLFASVALYRFEKLKR</sequence>
<dbReference type="Proteomes" id="UP001205843">
    <property type="component" value="Unassembled WGS sequence"/>
</dbReference>
<dbReference type="Gene3D" id="3.40.50.150">
    <property type="entry name" value="Vaccinia Virus protein VP39"/>
    <property type="match status" value="1"/>
</dbReference>
<organism evidence="1 2">
    <name type="scientific">Natronocella acetinitrilica</name>
    <dbReference type="NCBI Taxonomy" id="414046"/>
    <lineage>
        <taxon>Bacteria</taxon>
        <taxon>Pseudomonadati</taxon>
        <taxon>Pseudomonadota</taxon>
        <taxon>Gammaproteobacteria</taxon>
        <taxon>Chromatiales</taxon>
        <taxon>Ectothiorhodospiraceae</taxon>
        <taxon>Natronocella</taxon>
    </lineage>
</organism>
<dbReference type="EMBL" id="JALJXV010000005">
    <property type="protein sequence ID" value="MCP1675154.1"/>
    <property type="molecule type" value="Genomic_DNA"/>
</dbReference>
<dbReference type="InterPro" id="IPR010743">
    <property type="entry name" value="Methionine_synth_MetW"/>
</dbReference>
<dbReference type="AlphaFoldDB" id="A0AAE3KBY6"/>
<reference evidence="1" key="1">
    <citation type="submission" date="2022-03" db="EMBL/GenBank/DDBJ databases">
        <title>Genomic Encyclopedia of Type Strains, Phase III (KMG-III): the genomes of soil and plant-associated and newly described type strains.</title>
        <authorList>
            <person name="Whitman W."/>
        </authorList>
    </citation>
    <scope>NUCLEOTIDE SEQUENCE</scope>
    <source>
        <strain evidence="1">ANL 6-2</strain>
    </source>
</reference>
<keyword evidence="2" id="KW-1185">Reference proteome</keyword>
<dbReference type="NCBIfam" id="TIGR02081">
    <property type="entry name" value="metW"/>
    <property type="match status" value="1"/>
</dbReference>
<dbReference type="InterPro" id="IPR029063">
    <property type="entry name" value="SAM-dependent_MTases_sf"/>
</dbReference>
<gene>
    <name evidence="1" type="ORF">J2T57_002302</name>
</gene>
<dbReference type="Pfam" id="PF07021">
    <property type="entry name" value="MetW"/>
    <property type="match status" value="1"/>
</dbReference>
<evidence type="ECO:0000313" key="2">
    <source>
        <dbReference type="Proteomes" id="UP001205843"/>
    </source>
</evidence>
<evidence type="ECO:0000313" key="1">
    <source>
        <dbReference type="EMBL" id="MCP1675154.1"/>
    </source>
</evidence>
<dbReference type="CDD" id="cd02440">
    <property type="entry name" value="AdoMet_MTases"/>
    <property type="match status" value="1"/>
</dbReference>
<name>A0AAE3KBY6_9GAMM</name>